<reference evidence="3" key="2">
    <citation type="journal article" date="2021" name="Sci. Rep.">
        <title>The distribution of antibiotic resistance genes in chicken gut microbiota commensals.</title>
        <authorList>
            <person name="Juricova H."/>
            <person name="Matiasovicova J."/>
            <person name="Kubasova T."/>
            <person name="Cejkova D."/>
            <person name="Rychlik I."/>
        </authorList>
    </citation>
    <scope>NUCLEOTIDE SEQUENCE</scope>
    <source>
        <strain evidence="3">An420c</strain>
    </source>
</reference>
<evidence type="ECO:0000313" key="4">
    <source>
        <dbReference type="Proteomes" id="UP000713880"/>
    </source>
</evidence>
<dbReference type="Gene3D" id="3.90.320.10">
    <property type="match status" value="1"/>
</dbReference>
<name>A0A939BBI2_9CLOT</name>
<dbReference type="EMBL" id="JACJLV010000007">
    <property type="protein sequence ID" value="MBM6826181.1"/>
    <property type="molecule type" value="Genomic_DNA"/>
</dbReference>
<reference evidence="3" key="1">
    <citation type="submission" date="2020-08" db="EMBL/GenBank/DDBJ databases">
        <authorList>
            <person name="Cejkova D."/>
            <person name="Kubasova T."/>
            <person name="Jahodarova E."/>
            <person name="Rychlik I."/>
        </authorList>
    </citation>
    <scope>NUCLEOTIDE SEQUENCE</scope>
    <source>
        <strain evidence="3">An420c</strain>
    </source>
</reference>
<proteinExistence type="predicted"/>
<dbReference type="InterPro" id="IPR019080">
    <property type="entry name" value="YqaJ_viral_recombinase"/>
</dbReference>
<comment type="caution">
    <text evidence="3">The sequence shown here is derived from an EMBL/GenBank/DDBJ whole genome shotgun (WGS) entry which is preliminary data.</text>
</comment>
<evidence type="ECO:0000256" key="1">
    <source>
        <dbReference type="ARBA" id="ARBA00022801"/>
    </source>
</evidence>
<keyword evidence="4" id="KW-1185">Reference proteome</keyword>
<dbReference type="InterPro" id="IPR011335">
    <property type="entry name" value="Restrct_endonuc-II-like"/>
</dbReference>
<dbReference type="AlphaFoldDB" id="A0A939BBI2"/>
<dbReference type="GO" id="GO:0016787">
    <property type="term" value="F:hydrolase activity"/>
    <property type="evidence" value="ECO:0007669"/>
    <property type="project" value="UniProtKB-KW"/>
</dbReference>
<dbReference type="InterPro" id="IPR011604">
    <property type="entry name" value="PDDEXK-like_dom_sf"/>
</dbReference>
<protein>
    <submittedName>
        <fullName evidence="3">YqaJ viral recombinase family protein</fullName>
    </submittedName>
</protein>
<gene>
    <name evidence="3" type="ORF">H6A13_03545</name>
</gene>
<accession>A0A939BBI2</accession>
<keyword evidence="1" id="KW-0378">Hydrolase</keyword>
<dbReference type="NCBIfam" id="TIGR03033">
    <property type="entry name" value="phage_rel_nuc"/>
    <property type="match status" value="1"/>
</dbReference>
<organism evidence="3 4">
    <name type="scientific">Mordavella massiliensis</name>
    <dbReference type="NCBI Taxonomy" id="1871024"/>
    <lineage>
        <taxon>Bacteria</taxon>
        <taxon>Bacillati</taxon>
        <taxon>Bacillota</taxon>
        <taxon>Clostridia</taxon>
        <taxon>Eubacteriales</taxon>
        <taxon>Clostridiaceae</taxon>
        <taxon>Mordavella</taxon>
    </lineage>
</organism>
<dbReference type="Pfam" id="PF09588">
    <property type="entry name" value="YqaJ"/>
    <property type="match status" value="1"/>
</dbReference>
<sequence length="344" mass="40598">MNLNYEPNIIKSTANLTREEWLKDRRLGIGGSEASIVMGVSPWATRRDLYYDKIGWKPIRIDPEEDNWVAKQVGNRLEELVAMIFSRKTGFEVYEDKNMYSHPLYPFMIADLDFVISFPDGTKAILECKTCNYNSQFKWKDNQVPINYEWQCRHYMAVKNYKVAYIACLYGNNDSEFFIRRIDRDLDLEEQLIEKEKYFWMEQVQARREPPYEEQPDLVLESIRRYAGTPDQTLPPINLEEEDKNQIDRYLQLAERKSRLDAMRRKIEQEQKALSIPFVEKLGKNCSAVLLSGNDRYRITYNPTSRKIVNKENITKLENLYPDAYADVVSESVSRTFRVKKEAA</sequence>
<dbReference type="Proteomes" id="UP000713880">
    <property type="component" value="Unassembled WGS sequence"/>
</dbReference>
<dbReference type="SUPFAM" id="SSF52980">
    <property type="entry name" value="Restriction endonuclease-like"/>
    <property type="match status" value="1"/>
</dbReference>
<feature type="domain" description="YqaJ viral recombinase" evidence="2">
    <location>
        <begin position="20"/>
        <end position="161"/>
    </location>
</feature>
<dbReference type="InterPro" id="IPR017482">
    <property type="entry name" value="Lambda-type_endonuclease"/>
</dbReference>
<evidence type="ECO:0000313" key="3">
    <source>
        <dbReference type="EMBL" id="MBM6826181.1"/>
    </source>
</evidence>
<evidence type="ECO:0000259" key="2">
    <source>
        <dbReference type="Pfam" id="PF09588"/>
    </source>
</evidence>